<comment type="caution">
    <text evidence="2">The sequence shown here is derived from an EMBL/GenBank/DDBJ whole genome shotgun (WGS) entry which is preliminary data.</text>
</comment>
<evidence type="ECO:0000313" key="2">
    <source>
        <dbReference type="EMBL" id="OAI12134.1"/>
    </source>
</evidence>
<dbReference type="AlphaFoldDB" id="A0A177N3A1"/>
<feature type="transmembrane region" description="Helical" evidence="1">
    <location>
        <begin position="80"/>
        <end position="98"/>
    </location>
</feature>
<evidence type="ECO:0000313" key="3">
    <source>
        <dbReference type="Proteomes" id="UP000077628"/>
    </source>
</evidence>
<accession>A0A177N3A1</accession>
<dbReference type="RefSeq" id="WP_064031489.1">
    <property type="nucleotide sequence ID" value="NZ_LUUK01000222.1"/>
</dbReference>
<keyword evidence="1" id="KW-1133">Transmembrane helix</keyword>
<keyword evidence="1" id="KW-0812">Transmembrane</keyword>
<organism evidence="2 3">
    <name type="scientific">Methylomonas koyamae</name>
    <dbReference type="NCBI Taxonomy" id="702114"/>
    <lineage>
        <taxon>Bacteria</taxon>
        <taxon>Pseudomonadati</taxon>
        <taxon>Pseudomonadota</taxon>
        <taxon>Gammaproteobacteria</taxon>
        <taxon>Methylococcales</taxon>
        <taxon>Methylococcaceae</taxon>
        <taxon>Methylomonas</taxon>
    </lineage>
</organism>
<dbReference type="Proteomes" id="UP000077628">
    <property type="component" value="Unassembled WGS sequence"/>
</dbReference>
<keyword evidence="1" id="KW-0472">Membrane</keyword>
<evidence type="ECO:0000256" key="1">
    <source>
        <dbReference type="SAM" id="Phobius"/>
    </source>
</evidence>
<proteinExistence type="predicted"/>
<name>A0A177N3A1_9GAMM</name>
<keyword evidence="3" id="KW-1185">Reference proteome</keyword>
<feature type="transmembrane region" description="Helical" evidence="1">
    <location>
        <begin position="7"/>
        <end position="28"/>
    </location>
</feature>
<sequence>MLRRHLDLIIVGFIVLAIVMYDITLELLGELFHLLFELLHGAFEWIELGIEEAVEVAFHILNIGEVVEFLFDTGRHGSQVVTFYILMSMIGYALYRLWKIMPRIWLTFKLWLSECWVRRKTEYELYWQSLTLTHKAALLVVVVAVGYIASFFVI</sequence>
<dbReference type="STRING" id="702114.A1355_14720"/>
<reference evidence="3" key="1">
    <citation type="submission" date="2016-03" db="EMBL/GenBank/DDBJ databases">
        <authorList>
            <person name="Heylen K."/>
            <person name="De Vos P."/>
            <person name="Vekeman B."/>
        </authorList>
    </citation>
    <scope>NUCLEOTIDE SEQUENCE [LARGE SCALE GENOMIC DNA]</scope>
    <source>
        <strain evidence="3">R-45383</strain>
    </source>
</reference>
<protein>
    <submittedName>
        <fullName evidence="2">Uncharacterized protein</fullName>
    </submittedName>
</protein>
<dbReference type="OrthoDB" id="5570936at2"/>
<feature type="transmembrane region" description="Helical" evidence="1">
    <location>
        <begin position="136"/>
        <end position="153"/>
    </location>
</feature>
<dbReference type="EMBL" id="LUUK01000222">
    <property type="protein sequence ID" value="OAI12134.1"/>
    <property type="molecule type" value="Genomic_DNA"/>
</dbReference>
<gene>
    <name evidence="2" type="ORF">A1355_14720</name>
</gene>